<feature type="transmembrane region" description="Helical" evidence="2">
    <location>
        <begin position="539"/>
        <end position="557"/>
    </location>
</feature>
<sequence length="901" mass="95858">MDLDYVVPIFIVLAFVLIGPILGTVAFFRVRTLRREFDAFKAQFGALPDVGQGALARVAAERAAKPPTDSHTNDALEPEPEEFIPQPQEASVHTAEESKPEKPPDAPSAAQETKPDRNFEEIFGAKWAVWIGGIALALGGVFLVRYSIEQGLLGPGARVLLGALFAIAMAGAGEWTRRAGNQWSFARFESANIPSILTAVGTLAAFATIFAAYALYGFLSPFIAFAGLTTVTLLTMAAALLHGPLLAGFGILASFLVPFLVATDNPSTIGLSAYALAVSISAFGVARLKFWRWMAIVAALGMVFWGMVLLFSAEDGYRPVVAAYAVISWAIICFVFVVSLYDRSVDAITSPDHAAWPLLSLALLPLLGLTPDHADTLNVVILVLMLGAPMLVAQEWTASRYVAPVAVVIVALGYSGWDIALESLTEWRLQPAPDAAPALDMLPGFQQKLLSTYALLGAGLGILAVLMGMRGSLFSTARIPVAIGGAFLPVLVVAVAYARMDVLQISFRFGLLAIVLSVALFGLADFLKRRLPAETYGRDGAIAVWLIASLSAFTLGLCMMLDRGALTVALGLMALIVAVVYVRYPLVSLRVVSILAAALWAARVAWDPAIVGDDLGATPVFNWLLLGYGAPAAGFVATAYLIGLRGRDIWLEIMEAIATLAVTVTLALLGLHAIDPDSLFTAIDTLAEAAMLAVIGGGMALALLRLPRTAASVTLQRLSEVLGAVGMAIAGLGLLFVYNPLVTGEWIGQSLFFNVLLFAYLLTALPYGALGFFSLGRRHPYYSRSAVALSGVLFFAWISLTIRHGFHPGRLTVGETGDGELYMYSAAWLLIGIITLLAGLATGMRYLRIISGVIIVAVIAKVFLFDMAALTGFLRALSFIGLGVVLVGIGLVYQRLLRSSE</sequence>
<feature type="transmembrane region" description="Helical" evidence="2">
    <location>
        <begin position="626"/>
        <end position="644"/>
    </location>
</feature>
<feature type="transmembrane region" description="Helical" evidence="2">
    <location>
        <begin position="563"/>
        <end position="582"/>
    </location>
</feature>
<feature type="transmembrane region" description="Helical" evidence="2">
    <location>
        <begin position="152"/>
        <end position="172"/>
    </location>
</feature>
<feature type="transmembrane region" description="Helical" evidence="2">
    <location>
        <begin position="293"/>
        <end position="313"/>
    </location>
</feature>
<feature type="transmembrane region" description="Helical" evidence="2">
    <location>
        <begin position="127"/>
        <end position="146"/>
    </location>
</feature>
<name>A0AAE2ZSB9_9HYPH</name>
<dbReference type="PIRSF" id="PIRSF035905">
    <property type="entry name" value="UCP035905_mp"/>
    <property type="match status" value="1"/>
</dbReference>
<feature type="transmembrane region" description="Helical" evidence="2">
    <location>
        <begin position="268"/>
        <end position="286"/>
    </location>
</feature>
<evidence type="ECO:0000256" key="2">
    <source>
        <dbReference type="SAM" id="Phobius"/>
    </source>
</evidence>
<feature type="transmembrane region" description="Helical" evidence="2">
    <location>
        <begin position="193"/>
        <end position="216"/>
    </location>
</feature>
<evidence type="ECO:0000313" key="3">
    <source>
        <dbReference type="EMBL" id="MBW8639643.1"/>
    </source>
</evidence>
<dbReference type="AlphaFoldDB" id="A0AAE2ZSB9"/>
<keyword evidence="2" id="KW-0812">Transmembrane</keyword>
<feature type="transmembrane region" description="Helical" evidence="2">
    <location>
        <begin position="785"/>
        <end position="802"/>
    </location>
</feature>
<keyword evidence="4" id="KW-1185">Reference proteome</keyword>
<dbReference type="InterPro" id="IPR014600">
    <property type="entry name" value="UCP035905_mem"/>
</dbReference>
<feature type="transmembrane region" description="Helical" evidence="2">
    <location>
        <begin position="450"/>
        <end position="469"/>
    </location>
</feature>
<feature type="transmembrane region" description="Helical" evidence="2">
    <location>
        <begin position="481"/>
        <end position="499"/>
    </location>
</feature>
<reference evidence="3" key="1">
    <citation type="submission" date="2021-08" db="EMBL/GenBank/DDBJ databases">
        <title>Hoeflea bacterium WL0058 sp. nov., isolated from the sediment.</title>
        <authorList>
            <person name="Wang L."/>
            <person name="Zhang D."/>
        </authorList>
    </citation>
    <scope>NUCLEOTIDE SEQUENCE</scope>
    <source>
        <strain evidence="3">WL0058</strain>
    </source>
</reference>
<dbReference type="Proteomes" id="UP001196509">
    <property type="component" value="Unassembled WGS sequence"/>
</dbReference>
<proteinExistence type="predicted"/>
<evidence type="ECO:0000313" key="4">
    <source>
        <dbReference type="Proteomes" id="UP001196509"/>
    </source>
</evidence>
<evidence type="ECO:0000256" key="1">
    <source>
        <dbReference type="SAM" id="MobiDB-lite"/>
    </source>
</evidence>
<feature type="transmembrane region" description="Helical" evidence="2">
    <location>
        <begin position="319"/>
        <end position="341"/>
    </location>
</feature>
<dbReference type="PANTHER" id="PTHR38434">
    <property type="entry name" value="BLL2549 PROTEIN"/>
    <property type="match status" value="1"/>
</dbReference>
<organism evidence="3 4">
    <name type="scientific">Flavimaribacter sediminis</name>
    <dbReference type="NCBI Taxonomy" id="2865987"/>
    <lineage>
        <taxon>Bacteria</taxon>
        <taxon>Pseudomonadati</taxon>
        <taxon>Pseudomonadota</taxon>
        <taxon>Alphaproteobacteria</taxon>
        <taxon>Hyphomicrobiales</taxon>
        <taxon>Rhizobiaceae</taxon>
        <taxon>Flavimaribacter</taxon>
    </lineage>
</organism>
<comment type="caution">
    <text evidence="3">The sequence shown here is derived from an EMBL/GenBank/DDBJ whole genome shotgun (WGS) entry which is preliminary data.</text>
</comment>
<dbReference type="EMBL" id="JAICBX010000004">
    <property type="protein sequence ID" value="MBW8639643.1"/>
    <property type="molecule type" value="Genomic_DNA"/>
</dbReference>
<feature type="transmembrane region" description="Helical" evidence="2">
    <location>
        <begin position="751"/>
        <end position="773"/>
    </location>
</feature>
<feature type="transmembrane region" description="Helical" evidence="2">
    <location>
        <begin position="849"/>
        <end position="870"/>
    </location>
</feature>
<dbReference type="PANTHER" id="PTHR38434:SF1">
    <property type="entry name" value="BLL2549 PROTEIN"/>
    <property type="match status" value="1"/>
</dbReference>
<feature type="transmembrane region" description="Helical" evidence="2">
    <location>
        <begin position="718"/>
        <end position="739"/>
    </location>
</feature>
<feature type="transmembrane region" description="Helical" evidence="2">
    <location>
        <begin position="245"/>
        <end position="262"/>
    </location>
</feature>
<feature type="transmembrane region" description="Helical" evidence="2">
    <location>
        <begin position="876"/>
        <end position="893"/>
    </location>
</feature>
<feature type="transmembrane region" description="Helical" evidence="2">
    <location>
        <begin position="505"/>
        <end position="527"/>
    </location>
</feature>
<feature type="compositionally biased region" description="Basic and acidic residues" evidence="1">
    <location>
        <begin position="94"/>
        <end position="104"/>
    </location>
</feature>
<feature type="region of interest" description="Disordered" evidence="1">
    <location>
        <begin position="61"/>
        <end position="115"/>
    </location>
</feature>
<feature type="transmembrane region" description="Helical" evidence="2">
    <location>
        <begin position="686"/>
        <end position="706"/>
    </location>
</feature>
<feature type="transmembrane region" description="Helical" evidence="2">
    <location>
        <begin position="6"/>
        <end position="28"/>
    </location>
</feature>
<dbReference type="Pfam" id="PF10101">
    <property type="entry name" value="DUF2339"/>
    <property type="match status" value="1"/>
</dbReference>
<protein>
    <submittedName>
        <fullName evidence="3">DUF2339 domain-containing protein</fullName>
    </submittedName>
</protein>
<keyword evidence="2" id="KW-0472">Membrane</keyword>
<dbReference type="RefSeq" id="WP_220230358.1">
    <property type="nucleotide sequence ID" value="NZ_JAICBX010000004.1"/>
</dbReference>
<feature type="transmembrane region" description="Helical" evidence="2">
    <location>
        <begin position="656"/>
        <end position="674"/>
    </location>
</feature>
<gene>
    <name evidence="3" type="ORF">K1W69_20790</name>
</gene>
<dbReference type="InterPro" id="IPR019286">
    <property type="entry name" value="DUF2339_TM"/>
</dbReference>
<feature type="transmembrane region" description="Helical" evidence="2">
    <location>
        <begin position="822"/>
        <end position="842"/>
    </location>
</feature>
<accession>A0AAE2ZSB9</accession>
<keyword evidence="2" id="KW-1133">Transmembrane helix</keyword>
<feature type="transmembrane region" description="Helical" evidence="2">
    <location>
        <begin position="376"/>
        <end position="393"/>
    </location>
</feature>